<dbReference type="EMBL" id="JBJXBP010000007">
    <property type="protein sequence ID" value="KAL3818554.1"/>
    <property type="molecule type" value="Genomic_DNA"/>
</dbReference>
<gene>
    <name evidence="1" type="ORF">ACJIZ3_004459</name>
</gene>
<reference evidence="1 2" key="1">
    <citation type="submission" date="2024-12" db="EMBL/GenBank/DDBJ databases">
        <title>The unique morphological basis and parallel evolutionary history of personate flowers in Penstemon.</title>
        <authorList>
            <person name="Depatie T.H."/>
            <person name="Wessinger C.A."/>
        </authorList>
    </citation>
    <scope>NUCLEOTIDE SEQUENCE [LARGE SCALE GENOMIC DNA]</scope>
    <source>
        <strain evidence="1">WTNN_2</strain>
        <tissue evidence="1">Leaf</tissue>
    </source>
</reference>
<sequence length="72" mass="7748">MHSDSSTAKSRTQVEVVGRYLVLDGSTQSMATPLCKCGRASSSSGGIKDLENNISDPRSQVFWTAEPELTDL</sequence>
<name>A0ABD3S236_9LAMI</name>
<protein>
    <submittedName>
        <fullName evidence="1">Uncharacterized protein</fullName>
    </submittedName>
</protein>
<proteinExistence type="predicted"/>
<accession>A0ABD3S236</accession>
<evidence type="ECO:0000313" key="2">
    <source>
        <dbReference type="Proteomes" id="UP001634393"/>
    </source>
</evidence>
<dbReference type="AlphaFoldDB" id="A0ABD3S236"/>
<comment type="caution">
    <text evidence="1">The sequence shown here is derived from an EMBL/GenBank/DDBJ whole genome shotgun (WGS) entry which is preliminary data.</text>
</comment>
<evidence type="ECO:0000313" key="1">
    <source>
        <dbReference type="EMBL" id="KAL3818554.1"/>
    </source>
</evidence>
<keyword evidence="2" id="KW-1185">Reference proteome</keyword>
<dbReference type="Proteomes" id="UP001634393">
    <property type="component" value="Unassembled WGS sequence"/>
</dbReference>
<organism evidence="1 2">
    <name type="scientific">Penstemon smallii</name>
    <dbReference type="NCBI Taxonomy" id="265156"/>
    <lineage>
        <taxon>Eukaryota</taxon>
        <taxon>Viridiplantae</taxon>
        <taxon>Streptophyta</taxon>
        <taxon>Embryophyta</taxon>
        <taxon>Tracheophyta</taxon>
        <taxon>Spermatophyta</taxon>
        <taxon>Magnoliopsida</taxon>
        <taxon>eudicotyledons</taxon>
        <taxon>Gunneridae</taxon>
        <taxon>Pentapetalae</taxon>
        <taxon>asterids</taxon>
        <taxon>lamiids</taxon>
        <taxon>Lamiales</taxon>
        <taxon>Plantaginaceae</taxon>
        <taxon>Cheloneae</taxon>
        <taxon>Penstemon</taxon>
    </lineage>
</organism>